<keyword evidence="1" id="KW-1133">Transmembrane helix</keyword>
<keyword evidence="4" id="KW-1185">Reference proteome</keyword>
<keyword evidence="1" id="KW-0472">Membrane</keyword>
<protein>
    <submittedName>
        <fullName evidence="3">Uncharacterized protein YjiS (DUF1127 family)</fullName>
    </submittedName>
</protein>
<evidence type="ECO:0000313" key="3">
    <source>
        <dbReference type="EMBL" id="MBB4142290.1"/>
    </source>
</evidence>
<comment type="caution">
    <text evidence="3">The sequence shown here is derived from an EMBL/GenBank/DDBJ whole genome shotgun (WGS) entry which is preliminary data.</text>
</comment>
<keyword evidence="1" id="KW-0812">Transmembrane</keyword>
<evidence type="ECO:0000256" key="1">
    <source>
        <dbReference type="SAM" id="Phobius"/>
    </source>
</evidence>
<dbReference type="RefSeq" id="WP_062554624.1">
    <property type="nucleotide sequence ID" value="NZ_CP049250.1"/>
</dbReference>
<feature type="transmembrane region" description="Helical" evidence="1">
    <location>
        <begin position="20"/>
        <end position="37"/>
    </location>
</feature>
<reference evidence="3 4" key="1">
    <citation type="submission" date="2020-08" db="EMBL/GenBank/DDBJ databases">
        <title>Genomic Encyclopedia of Type Strains, Phase IV (KMG-IV): sequencing the most valuable type-strain genomes for metagenomic binning, comparative biology and taxonomic classification.</title>
        <authorList>
            <person name="Goeker M."/>
        </authorList>
    </citation>
    <scope>NUCLEOTIDE SEQUENCE [LARGE SCALE GENOMIC DNA]</scope>
    <source>
        <strain evidence="3 4">DSM 29514</strain>
    </source>
</reference>
<dbReference type="EMBL" id="JACIEC010000001">
    <property type="protein sequence ID" value="MBB4142290.1"/>
    <property type="molecule type" value="Genomic_DNA"/>
</dbReference>
<evidence type="ECO:0000313" key="4">
    <source>
        <dbReference type="Proteomes" id="UP000519897"/>
    </source>
</evidence>
<dbReference type="Proteomes" id="UP000519897">
    <property type="component" value="Unassembled WGS sequence"/>
</dbReference>
<dbReference type="Pfam" id="PF06568">
    <property type="entry name" value="YjiS-like"/>
    <property type="match status" value="1"/>
</dbReference>
<accession>A0A7W6PR29</accession>
<feature type="domain" description="YjiS-like" evidence="2">
    <location>
        <begin position="40"/>
        <end position="58"/>
    </location>
</feature>
<evidence type="ECO:0000259" key="2">
    <source>
        <dbReference type="Pfam" id="PF06568"/>
    </source>
</evidence>
<organism evidence="3 4">
    <name type="scientific">Rhizobium rhizoryzae</name>
    <dbReference type="NCBI Taxonomy" id="451876"/>
    <lineage>
        <taxon>Bacteria</taxon>
        <taxon>Pseudomonadati</taxon>
        <taxon>Pseudomonadota</taxon>
        <taxon>Alphaproteobacteria</taxon>
        <taxon>Hyphomicrobiales</taxon>
        <taxon>Rhizobiaceae</taxon>
        <taxon>Rhizobium/Agrobacterium group</taxon>
        <taxon>Rhizobium</taxon>
    </lineage>
</organism>
<name>A0A7W6PR29_9HYPH</name>
<dbReference type="AlphaFoldDB" id="A0A7W6PR29"/>
<proteinExistence type="predicted"/>
<sequence>MRKLHSEVAEPVGLAVSKLFYQFGLWAVLLALLKAVVTQRQKTNDLAQLSDRMLKDIGASVDEDHLRPRKFSLWDIRF</sequence>
<gene>
    <name evidence="3" type="ORF">GGQ72_000789</name>
</gene>
<dbReference type="InterPro" id="IPR009506">
    <property type="entry name" value="YjiS-like"/>
</dbReference>